<dbReference type="InterPro" id="IPR007197">
    <property type="entry name" value="rSAM"/>
</dbReference>
<organism evidence="7 8">
    <name type="scientific">Pseudomonas arsenicoxydans</name>
    <dbReference type="NCBI Taxonomy" id="702115"/>
    <lineage>
        <taxon>Bacteria</taxon>
        <taxon>Pseudomonadati</taxon>
        <taxon>Pseudomonadota</taxon>
        <taxon>Gammaproteobacteria</taxon>
        <taxon>Pseudomonadales</taxon>
        <taxon>Pseudomonadaceae</taxon>
        <taxon>Pseudomonas</taxon>
    </lineage>
</organism>
<feature type="domain" description="Radical SAM core" evidence="6">
    <location>
        <begin position="120"/>
        <end position="358"/>
    </location>
</feature>
<accession>A0A4P6GJ46</accession>
<protein>
    <submittedName>
        <fullName evidence="7">Biotin synthase</fullName>
    </submittedName>
</protein>
<keyword evidence="2" id="KW-0949">S-adenosyl-L-methionine</keyword>
<keyword evidence="3" id="KW-0479">Metal-binding</keyword>
<sequence length="378" mass="42075">MLVDTVNLKLALLCEGINFSKEFLEYFQLHTGHIEKRRAYGTGDSIILNSSTRTPQEIILEGQIIVAANYNPDSNYCISLDDQTAVLKHGNRAVKITFPKRPKSYGMYLSNSELFEQHVTVYGNSTLGIFSPGHCYYFNSGDECKFCSLGSARESLSDHKMRIKGDIAGEAIATAIKVEGGRYKRVLLNGGTIPNYDKGYSIHIDLLERVKEANSKSTLDYHLISMPPKDFQLFERFKKVGNNMSMSLEVFNPDLFKEVCPGKARDYTRERSLAAFEAAVETLGRGNVYAGFVAGMEPLESIIEGIEYFGDMGVVPAVAAFHPDAGSQYSNRPRPSIDFLMKVGKKMSEIYQREGFYPLIEGSGRNSLDTEAYLGGFA</sequence>
<evidence type="ECO:0000256" key="1">
    <source>
        <dbReference type="ARBA" id="ARBA00001966"/>
    </source>
</evidence>
<keyword evidence="5" id="KW-0411">Iron-sulfur</keyword>
<comment type="cofactor">
    <cofactor evidence="1">
        <name>[4Fe-4S] cluster</name>
        <dbReference type="ChEBI" id="CHEBI:49883"/>
    </cofactor>
</comment>
<evidence type="ECO:0000256" key="2">
    <source>
        <dbReference type="ARBA" id="ARBA00022691"/>
    </source>
</evidence>
<dbReference type="Proteomes" id="UP000291121">
    <property type="component" value="Chromosome"/>
</dbReference>
<dbReference type="GO" id="GO:0051536">
    <property type="term" value="F:iron-sulfur cluster binding"/>
    <property type="evidence" value="ECO:0007669"/>
    <property type="project" value="UniProtKB-KW"/>
</dbReference>
<dbReference type="SUPFAM" id="SSF102114">
    <property type="entry name" value="Radical SAM enzymes"/>
    <property type="match status" value="1"/>
</dbReference>
<keyword evidence="4" id="KW-0408">Iron</keyword>
<reference evidence="7 8" key="1">
    <citation type="submission" date="2017-11" db="EMBL/GenBank/DDBJ databases">
        <title>Genome sequence of Pseudomonas arsenicoxydans ACM1.</title>
        <authorList>
            <person name="Nascimento F.X."/>
        </authorList>
    </citation>
    <scope>NUCLEOTIDE SEQUENCE [LARGE SCALE GENOMIC DNA]</scope>
    <source>
        <strain evidence="7 8">ACM1</strain>
    </source>
</reference>
<dbReference type="EMBL" id="CP024767">
    <property type="protein sequence ID" value="QAY85531.1"/>
    <property type="molecule type" value="Genomic_DNA"/>
</dbReference>
<dbReference type="InterPro" id="IPR058240">
    <property type="entry name" value="rSAM_sf"/>
</dbReference>
<evidence type="ECO:0000313" key="8">
    <source>
        <dbReference type="Proteomes" id="UP000291121"/>
    </source>
</evidence>
<dbReference type="NCBIfam" id="NF045502">
    <property type="entry name" value="variant_rSAM"/>
    <property type="match status" value="1"/>
</dbReference>
<name>A0A4P6GJ46_9PSED</name>
<proteinExistence type="predicted"/>
<dbReference type="PROSITE" id="PS51918">
    <property type="entry name" value="RADICAL_SAM"/>
    <property type="match status" value="1"/>
</dbReference>
<evidence type="ECO:0000313" key="7">
    <source>
        <dbReference type="EMBL" id="QAY85531.1"/>
    </source>
</evidence>
<dbReference type="GO" id="GO:0046872">
    <property type="term" value="F:metal ion binding"/>
    <property type="evidence" value="ECO:0007669"/>
    <property type="project" value="UniProtKB-KW"/>
</dbReference>
<evidence type="ECO:0000259" key="6">
    <source>
        <dbReference type="PROSITE" id="PS51918"/>
    </source>
</evidence>
<evidence type="ECO:0000256" key="4">
    <source>
        <dbReference type="ARBA" id="ARBA00023004"/>
    </source>
</evidence>
<evidence type="ECO:0000256" key="5">
    <source>
        <dbReference type="ARBA" id="ARBA00023014"/>
    </source>
</evidence>
<dbReference type="RefSeq" id="WP_208667702.1">
    <property type="nucleotide sequence ID" value="NZ_CP024767.1"/>
</dbReference>
<dbReference type="GO" id="GO:0003824">
    <property type="term" value="F:catalytic activity"/>
    <property type="evidence" value="ECO:0007669"/>
    <property type="project" value="InterPro"/>
</dbReference>
<dbReference type="AlphaFoldDB" id="A0A4P6GJ46"/>
<dbReference type="Gene3D" id="3.20.20.70">
    <property type="entry name" value="Aldolase class I"/>
    <property type="match status" value="1"/>
</dbReference>
<evidence type="ECO:0000256" key="3">
    <source>
        <dbReference type="ARBA" id="ARBA00022723"/>
    </source>
</evidence>
<keyword evidence="8" id="KW-1185">Reference proteome</keyword>
<gene>
    <name evidence="7" type="ORF">CUN61_16725</name>
</gene>
<dbReference type="InterPro" id="IPR013785">
    <property type="entry name" value="Aldolase_TIM"/>
</dbReference>